<evidence type="ECO:0000313" key="3">
    <source>
        <dbReference type="EMBL" id="WWC86930.1"/>
    </source>
</evidence>
<dbReference type="Pfam" id="PF13460">
    <property type="entry name" value="NAD_binding_10"/>
    <property type="match status" value="1"/>
</dbReference>
<dbReference type="Gene3D" id="3.40.50.720">
    <property type="entry name" value="NAD(P)-binding Rossmann-like Domain"/>
    <property type="match status" value="1"/>
</dbReference>
<dbReference type="PANTHER" id="PTHR43355:SF2">
    <property type="entry name" value="FLAVIN REDUCTASE (NADPH)"/>
    <property type="match status" value="1"/>
</dbReference>
<dbReference type="AlphaFoldDB" id="A0AAX4JQX8"/>
<organism evidence="3 4">
    <name type="scientific">Kwoniella dendrophila CBS 6074</name>
    <dbReference type="NCBI Taxonomy" id="1295534"/>
    <lineage>
        <taxon>Eukaryota</taxon>
        <taxon>Fungi</taxon>
        <taxon>Dikarya</taxon>
        <taxon>Basidiomycota</taxon>
        <taxon>Agaricomycotina</taxon>
        <taxon>Tremellomycetes</taxon>
        <taxon>Tremellales</taxon>
        <taxon>Cryptococcaceae</taxon>
        <taxon>Kwoniella</taxon>
    </lineage>
</organism>
<dbReference type="GeneID" id="91092482"/>
<dbReference type="GO" id="GO:0042602">
    <property type="term" value="F:riboflavin reductase (NADPH) activity"/>
    <property type="evidence" value="ECO:0007669"/>
    <property type="project" value="TreeGrafter"/>
</dbReference>
<reference evidence="3 4" key="1">
    <citation type="submission" date="2024-01" db="EMBL/GenBank/DDBJ databases">
        <title>Comparative genomics of Cryptococcus and Kwoniella reveals pathogenesis evolution and contrasting modes of karyotype evolution via chromosome fusion or intercentromeric recombination.</title>
        <authorList>
            <person name="Coelho M.A."/>
            <person name="David-Palma M."/>
            <person name="Shea T."/>
            <person name="Bowers K."/>
            <person name="McGinley-Smith S."/>
            <person name="Mohammad A.W."/>
            <person name="Gnirke A."/>
            <person name="Yurkov A.M."/>
            <person name="Nowrousian M."/>
            <person name="Sun S."/>
            <person name="Cuomo C.A."/>
            <person name="Heitman J."/>
        </authorList>
    </citation>
    <scope>NUCLEOTIDE SEQUENCE [LARGE SCALE GENOMIC DNA]</scope>
    <source>
        <strain evidence="3 4">CBS 6074</strain>
    </source>
</reference>
<accession>A0AAX4JQX8</accession>
<dbReference type="RefSeq" id="XP_066073693.1">
    <property type="nucleotide sequence ID" value="XM_066217596.1"/>
</dbReference>
<dbReference type="PANTHER" id="PTHR43355">
    <property type="entry name" value="FLAVIN REDUCTASE (NADPH)"/>
    <property type="match status" value="1"/>
</dbReference>
<evidence type="ECO:0000259" key="2">
    <source>
        <dbReference type="Pfam" id="PF13460"/>
    </source>
</evidence>
<dbReference type="InterPro" id="IPR016040">
    <property type="entry name" value="NAD(P)-bd_dom"/>
</dbReference>
<dbReference type="InterPro" id="IPR036291">
    <property type="entry name" value="NAD(P)-bd_dom_sf"/>
</dbReference>
<gene>
    <name evidence="3" type="ORF">L201_001810</name>
</gene>
<protein>
    <recommendedName>
        <fullName evidence="2">NAD(P)-binding domain-containing protein</fullName>
    </recommendedName>
</protein>
<name>A0AAX4JQX8_9TREE</name>
<keyword evidence="4" id="KW-1185">Reference proteome</keyword>
<dbReference type="EMBL" id="CP144099">
    <property type="protein sequence ID" value="WWC86930.1"/>
    <property type="molecule type" value="Genomic_DNA"/>
</dbReference>
<sequence>MSSENILVLGSTGASGLAFLQEVLPVPDGPKLSLLVRNKSKLPQDLIEKYNDKVIIVEGGLNDEDKLDQVMKGVTTVVSFLGAYMSLTYLITRAKPTPIGESFHLIKRVMQKHGVKRLLALSTPAHPVAGENYTWSQYLTTKILPPIMVPQGSAEMDKIAEVCADEQFEYTIFRVPHLTEGSKDLKVAAGLYGPDFKGTQQLSRKSLAKWVFEETQQKNWIRKQPALGNY</sequence>
<evidence type="ECO:0000256" key="1">
    <source>
        <dbReference type="ARBA" id="ARBA00038376"/>
    </source>
</evidence>
<dbReference type="InterPro" id="IPR051606">
    <property type="entry name" value="Polyketide_Oxido-like"/>
</dbReference>
<evidence type="ECO:0000313" key="4">
    <source>
        <dbReference type="Proteomes" id="UP001355207"/>
    </source>
</evidence>
<dbReference type="SUPFAM" id="SSF51735">
    <property type="entry name" value="NAD(P)-binding Rossmann-fold domains"/>
    <property type="match status" value="1"/>
</dbReference>
<proteinExistence type="inferred from homology"/>
<dbReference type="GO" id="GO:0004074">
    <property type="term" value="F:biliverdin reductase [NAD(P)H] activity"/>
    <property type="evidence" value="ECO:0007669"/>
    <property type="project" value="TreeGrafter"/>
</dbReference>
<feature type="domain" description="NAD(P)-binding" evidence="2">
    <location>
        <begin position="10"/>
        <end position="214"/>
    </location>
</feature>
<dbReference type="Proteomes" id="UP001355207">
    <property type="component" value="Chromosome 2"/>
</dbReference>
<comment type="similarity">
    <text evidence="1">Belongs to the avfA family.</text>
</comment>